<accession>A0A1Y2I1A4</accession>
<feature type="non-terminal residue" evidence="1">
    <location>
        <position position="71"/>
    </location>
</feature>
<dbReference type="Proteomes" id="UP000193411">
    <property type="component" value="Unassembled WGS sequence"/>
</dbReference>
<sequence length="71" mass="7501">MRSKQSRNPSAILSTSHVTTVSPSLMCPAALAATSLMTVTPSLPAICTRFNSSTTLCHSSTHPRTRSTHSS</sequence>
<name>A0A1Y2I1A4_9FUNG</name>
<reference evidence="1 2" key="1">
    <citation type="submission" date="2016-07" db="EMBL/GenBank/DDBJ databases">
        <title>Pervasive Adenine N6-methylation of Active Genes in Fungi.</title>
        <authorList>
            <consortium name="DOE Joint Genome Institute"/>
            <person name="Mondo S.J."/>
            <person name="Dannebaum R.O."/>
            <person name="Kuo R.C."/>
            <person name="Labutti K."/>
            <person name="Haridas S."/>
            <person name="Kuo A."/>
            <person name="Salamov A."/>
            <person name="Ahrendt S.R."/>
            <person name="Lipzen A."/>
            <person name="Sullivan W."/>
            <person name="Andreopoulos W.B."/>
            <person name="Clum A."/>
            <person name="Lindquist E."/>
            <person name="Daum C."/>
            <person name="Ramamoorthy G.K."/>
            <person name="Gryganskyi A."/>
            <person name="Culley D."/>
            <person name="Magnuson J.K."/>
            <person name="James T.Y."/>
            <person name="O'Malley M.A."/>
            <person name="Stajich J.E."/>
            <person name="Spatafora J.W."/>
            <person name="Visel A."/>
            <person name="Grigoriev I.V."/>
        </authorList>
    </citation>
    <scope>NUCLEOTIDE SEQUENCE [LARGE SCALE GENOMIC DNA]</scope>
    <source>
        <strain evidence="1 2">PL171</strain>
    </source>
</reference>
<evidence type="ECO:0000313" key="1">
    <source>
        <dbReference type="EMBL" id="ORZ39741.1"/>
    </source>
</evidence>
<evidence type="ECO:0000313" key="2">
    <source>
        <dbReference type="Proteomes" id="UP000193411"/>
    </source>
</evidence>
<protein>
    <submittedName>
        <fullName evidence="1">Uncharacterized protein</fullName>
    </submittedName>
</protein>
<comment type="caution">
    <text evidence="1">The sequence shown here is derived from an EMBL/GenBank/DDBJ whole genome shotgun (WGS) entry which is preliminary data.</text>
</comment>
<dbReference type="AlphaFoldDB" id="A0A1Y2I1A4"/>
<keyword evidence="2" id="KW-1185">Reference proteome</keyword>
<organism evidence="1 2">
    <name type="scientific">Catenaria anguillulae PL171</name>
    <dbReference type="NCBI Taxonomy" id="765915"/>
    <lineage>
        <taxon>Eukaryota</taxon>
        <taxon>Fungi</taxon>
        <taxon>Fungi incertae sedis</taxon>
        <taxon>Blastocladiomycota</taxon>
        <taxon>Blastocladiomycetes</taxon>
        <taxon>Blastocladiales</taxon>
        <taxon>Catenariaceae</taxon>
        <taxon>Catenaria</taxon>
    </lineage>
</organism>
<gene>
    <name evidence="1" type="ORF">BCR44DRAFT_1425545</name>
</gene>
<proteinExistence type="predicted"/>
<dbReference type="EMBL" id="MCFL01000004">
    <property type="protein sequence ID" value="ORZ39741.1"/>
    <property type="molecule type" value="Genomic_DNA"/>
</dbReference>